<proteinExistence type="predicted"/>
<dbReference type="Proteomes" id="UP000198304">
    <property type="component" value="Unassembled WGS sequence"/>
</dbReference>
<gene>
    <name evidence="1" type="ORF">SAMN05446037_101010</name>
</gene>
<dbReference type="EMBL" id="FZOJ01000010">
    <property type="protein sequence ID" value="SNS43464.1"/>
    <property type="molecule type" value="Genomic_DNA"/>
</dbReference>
<dbReference type="AlphaFoldDB" id="A0A239EHU7"/>
<reference evidence="2" key="1">
    <citation type="submission" date="2017-06" db="EMBL/GenBank/DDBJ databases">
        <authorList>
            <person name="Varghese N."/>
            <person name="Submissions S."/>
        </authorList>
    </citation>
    <scope>NUCLEOTIDE SEQUENCE [LARGE SCALE GENOMIC DNA]</scope>
    <source>
        <strain evidence="2">SCA</strain>
    </source>
</reference>
<accession>A0A239EHU7</accession>
<organism evidence="1 2">
    <name type="scientific">Anaerovirgula multivorans</name>
    <dbReference type="NCBI Taxonomy" id="312168"/>
    <lineage>
        <taxon>Bacteria</taxon>
        <taxon>Bacillati</taxon>
        <taxon>Bacillota</taxon>
        <taxon>Clostridia</taxon>
        <taxon>Peptostreptococcales</taxon>
        <taxon>Natronincolaceae</taxon>
        <taxon>Anaerovirgula</taxon>
    </lineage>
</organism>
<evidence type="ECO:0000313" key="2">
    <source>
        <dbReference type="Proteomes" id="UP000198304"/>
    </source>
</evidence>
<sequence length="255" mass="30153">MAEMFFRIYKNEDKERVLDLYNKMYQQFIMFERNEDYLKSLMSRPDIVDEGVIVGELGGMVSAFIVLAVNEVENLREGRVLELVINTDVEIDIEYLYRYIENSFKEKNVDMIVTPNLFFVKESNRCNDWLELRDHMFMTYPLNIKEMIEDTIKYNDTEAVWLNKKIVFNTEKGKFQIYLQDNDIKEDIDQSNIVNLEITTTIGVLWGIMLKQITVTKALAKRKVKMPILQIADCHKLLNSIVLKKDFLLTFADHF</sequence>
<name>A0A239EHU7_9FIRM</name>
<protein>
    <submittedName>
        <fullName evidence="1">Uncharacterized protein</fullName>
    </submittedName>
</protein>
<evidence type="ECO:0000313" key="1">
    <source>
        <dbReference type="EMBL" id="SNS43464.1"/>
    </source>
</evidence>
<dbReference type="RefSeq" id="WP_089283051.1">
    <property type="nucleotide sequence ID" value="NZ_FZOJ01000010.1"/>
</dbReference>
<keyword evidence="2" id="KW-1185">Reference proteome</keyword>